<proteinExistence type="predicted"/>
<comment type="caution">
    <text evidence="1">The sequence shown here is derived from an EMBL/GenBank/DDBJ whole genome shotgun (WGS) entry which is preliminary data.</text>
</comment>
<keyword evidence="2" id="KW-1185">Reference proteome</keyword>
<evidence type="ECO:0000313" key="1">
    <source>
        <dbReference type="EMBL" id="MCF8715684.1"/>
    </source>
</evidence>
<dbReference type="EMBL" id="JAETXX010000009">
    <property type="protein sequence ID" value="MCF8715684.1"/>
    <property type="molecule type" value="Genomic_DNA"/>
</dbReference>
<accession>A0ABS9J5J8</accession>
<reference evidence="1 2" key="1">
    <citation type="submission" date="2021-01" db="EMBL/GenBank/DDBJ databases">
        <title>Genome sequencing of Joostella atrarenae M1-2 (= KCTC 23194).</title>
        <authorList>
            <person name="Zakaria M.R."/>
            <person name="Lam M.Q."/>
            <person name="Chong C.S."/>
        </authorList>
    </citation>
    <scope>NUCLEOTIDE SEQUENCE [LARGE SCALE GENOMIC DNA]</scope>
    <source>
        <strain evidence="1 2">M1-2</strain>
    </source>
</reference>
<dbReference type="RefSeq" id="WP_236959650.1">
    <property type="nucleotide sequence ID" value="NZ_JAETXX010000009.1"/>
</dbReference>
<evidence type="ECO:0000313" key="2">
    <source>
        <dbReference type="Proteomes" id="UP000829517"/>
    </source>
</evidence>
<gene>
    <name evidence="1" type="ORF">JM658_12685</name>
</gene>
<name>A0ABS9J5J8_9FLAO</name>
<dbReference type="Proteomes" id="UP000829517">
    <property type="component" value="Unassembled WGS sequence"/>
</dbReference>
<protein>
    <submittedName>
        <fullName evidence="1">Uncharacterized protein</fullName>
    </submittedName>
</protein>
<sequence length="827" mass="95693">MFSIFKNKVIPKLNITLLEPSEGKALLDILGLMDCEKSILYKNLENSITNKNCNSIFSESLAKQIYYHPEIYANEKEGLEFIASWLPLLENGFYPDKKSSYKLTDFLYFSLSFLQSEDISENLRDQIFTVIKKLVHSESEASLPITRFLIHRAFDIRDYLSSDFIIQQCLKHTILNETYAVVNSSKEATKHSFKINNDFIKHFFNDDWHEFITALHQILPVGKTYLLGAYNLIQPWLSENLATFYNDNLEYAFAAHKALQERLVFVEEESIDLLNIKTANGIYPLITSLGLKEWNAGDVLLFNNRNKDIPTIQLEKCYLKFLDWLNADGGSNFFTEAFQDNGKHILEDINTSIIPIDFLPFWFEKCNQKSGNPEQVKLYNTIFSGYLKGFQTGSLPIVFHEGKEFQVTGVFIIRDLFKINSSLKNWLDHFKEFGINDPLNQFLVLSFYDARASLLELFDQEDQETLYKYLIEMAYTARNTSEDIKVNSLTLIVETLAGLCEQTEKFNIVNEVWALKNIDSCISTACNEFARTHYINENRPLSLNHIESWYNFLSDYYYSARREAVWVSAVLKTQGTRTANHFNAIEDDISFFLNKTFNRLLVLHQKSTIKGEHIKALATVGTEIEKYLKDLLQQLNKEKLAKPIVQSLYEYNNASEVNFSNNKQLQAIVNEFYDYHFQQEIEKETIVVEEKKEKLETDISSFEINQKYIEMLLNNLENYKQTNDYEIELLTAFNENTSQLKIWFEEHPAIEMQLNQALYMTLLDADLAPGTTLETYGNLCRNLFVSVAKNTKMASSYELGLKAMANSGAYSKELTTALLEVVNDLNT</sequence>
<organism evidence="1 2">
    <name type="scientific">Joostella atrarenae</name>
    <dbReference type="NCBI Taxonomy" id="679257"/>
    <lineage>
        <taxon>Bacteria</taxon>
        <taxon>Pseudomonadati</taxon>
        <taxon>Bacteroidota</taxon>
        <taxon>Flavobacteriia</taxon>
        <taxon>Flavobacteriales</taxon>
        <taxon>Flavobacteriaceae</taxon>
        <taxon>Joostella</taxon>
    </lineage>
</organism>